<comment type="caution">
    <text evidence="2">The sequence shown here is derived from an EMBL/GenBank/DDBJ whole genome shotgun (WGS) entry which is preliminary data.</text>
</comment>
<dbReference type="AlphaFoldDB" id="A0A5B7F0E3"/>
<evidence type="ECO:0000313" key="2">
    <source>
        <dbReference type="EMBL" id="MPC38573.1"/>
    </source>
</evidence>
<dbReference type="Proteomes" id="UP000324222">
    <property type="component" value="Unassembled WGS sequence"/>
</dbReference>
<reference evidence="2 3" key="1">
    <citation type="submission" date="2019-05" db="EMBL/GenBank/DDBJ databases">
        <title>Another draft genome of Portunus trituberculatus and its Hox gene families provides insights of decapod evolution.</title>
        <authorList>
            <person name="Jeong J.-H."/>
            <person name="Song I."/>
            <person name="Kim S."/>
            <person name="Choi T."/>
            <person name="Kim D."/>
            <person name="Ryu S."/>
            <person name="Kim W."/>
        </authorList>
    </citation>
    <scope>NUCLEOTIDE SEQUENCE [LARGE SCALE GENOMIC DNA]</scope>
    <source>
        <tissue evidence="2">Muscle</tissue>
    </source>
</reference>
<protein>
    <submittedName>
        <fullName evidence="2">Uncharacterized protein</fullName>
    </submittedName>
</protein>
<proteinExistence type="predicted"/>
<sequence>MGGRPGWRRVRAAVTAAAAATAGTRSGGDHAPPAKHSVGPTLSLGRRHHGRPCCYNHAEIQSALPTHPRGE</sequence>
<name>A0A5B7F0E3_PORTR</name>
<feature type="compositionally biased region" description="Basic residues" evidence="1">
    <location>
        <begin position="1"/>
        <end position="11"/>
    </location>
</feature>
<organism evidence="2 3">
    <name type="scientific">Portunus trituberculatus</name>
    <name type="common">Swimming crab</name>
    <name type="synonym">Neptunus trituberculatus</name>
    <dbReference type="NCBI Taxonomy" id="210409"/>
    <lineage>
        <taxon>Eukaryota</taxon>
        <taxon>Metazoa</taxon>
        <taxon>Ecdysozoa</taxon>
        <taxon>Arthropoda</taxon>
        <taxon>Crustacea</taxon>
        <taxon>Multicrustacea</taxon>
        <taxon>Malacostraca</taxon>
        <taxon>Eumalacostraca</taxon>
        <taxon>Eucarida</taxon>
        <taxon>Decapoda</taxon>
        <taxon>Pleocyemata</taxon>
        <taxon>Brachyura</taxon>
        <taxon>Eubrachyura</taxon>
        <taxon>Portunoidea</taxon>
        <taxon>Portunidae</taxon>
        <taxon>Portuninae</taxon>
        <taxon>Portunus</taxon>
    </lineage>
</organism>
<evidence type="ECO:0000256" key="1">
    <source>
        <dbReference type="SAM" id="MobiDB-lite"/>
    </source>
</evidence>
<accession>A0A5B7F0E3</accession>
<keyword evidence="3" id="KW-1185">Reference proteome</keyword>
<feature type="compositionally biased region" description="Low complexity" evidence="1">
    <location>
        <begin position="12"/>
        <end position="22"/>
    </location>
</feature>
<feature type="region of interest" description="Disordered" evidence="1">
    <location>
        <begin position="1"/>
        <end position="45"/>
    </location>
</feature>
<gene>
    <name evidence="2" type="ORF">E2C01_032082</name>
</gene>
<evidence type="ECO:0000313" key="3">
    <source>
        <dbReference type="Proteomes" id="UP000324222"/>
    </source>
</evidence>
<dbReference type="EMBL" id="VSRR010004107">
    <property type="protein sequence ID" value="MPC38573.1"/>
    <property type="molecule type" value="Genomic_DNA"/>
</dbReference>